<organism evidence="3 4">
    <name type="scientific">Micractinium conductrix</name>
    <dbReference type="NCBI Taxonomy" id="554055"/>
    <lineage>
        <taxon>Eukaryota</taxon>
        <taxon>Viridiplantae</taxon>
        <taxon>Chlorophyta</taxon>
        <taxon>core chlorophytes</taxon>
        <taxon>Trebouxiophyceae</taxon>
        <taxon>Chlorellales</taxon>
        <taxon>Chlorellaceae</taxon>
        <taxon>Chlorella clade</taxon>
        <taxon>Micractinium</taxon>
    </lineage>
</organism>
<reference evidence="3 4" key="1">
    <citation type="journal article" date="2018" name="Plant J.">
        <title>Genome sequences of Chlorella sorokiniana UTEX 1602 and Micractinium conductrix SAG 241.80: implications to maltose excretion by a green alga.</title>
        <authorList>
            <person name="Arriola M.B."/>
            <person name="Velmurugan N."/>
            <person name="Zhang Y."/>
            <person name="Plunkett M.H."/>
            <person name="Hondzo H."/>
            <person name="Barney B.M."/>
        </authorList>
    </citation>
    <scope>NUCLEOTIDE SEQUENCE [LARGE SCALE GENOMIC DNA]</scope>
    <source>
        <strain evidence="3 4">SAG 241.80</strain>
    </source>
</reference>
<dbReference type="CDD" id="cd18186">
    <property type="entry name" value="BTB_POZ_ZBTB_KLHL-like"/>
    <property type="match status" value="1"/>
</dbReference>
<dbReference type="Proteomes" id="UP000239649">
    <property type="component" value="Unassembled WGS sequence"/>
</dbReference>
<evidence type="ECO:0000313" key="3">
    <source>
        <dbReference type="EMBL" id="PSC72870.1"/>
    </source>
</evidence>
<feature type="domain" description="BTB" evidence="2">
    <location>
        <begin position="19"/>
        <end position="89"/>
    </location>
</feature>
<name>A0A2P6VFK4_9CHLO</name>
<dbReference type="InterPro" id="IPR011333">
    <property type="entry name" value="SKP1/BTB/POZ_sf"/>
</dbReference>
<evidence type="ECO:0000313" key="4">
    <source>
        <dbReference type="Proteomes" id="UP000239649"/>
    </source>
</evidence>
<evidence type="ECO:0000259" key="2">
    <source>
        <dbReference type="PROSITE" id="PS50097"/>
    </source>
</evidence>
<dbReference type="EMBL" id="LHPF02000009">
    <property type="protein sequence ID" value="PSC72870.1"/>
    <property type="molecule type" value="Genomic_DNA"/>
</dbReference>
<dbReference type="AlphaFoldDB" id="A0A2P6VFK4"/>
<sequence length="177" mass="18722">MATPSAHLTAEVERRHGAPDRRLRLGSSTFPVHSAVLAAASPVFASLFESFSDEEISLPAAGDAAASPAPPPAACDGRRVSLFLCLLYNHGSASIGSVDDALGVIELGAYWDCPSVLPAADAYLADDVLGSTSVLSYRQDRTYLYSSLAAGHVHRASVDGTQLFHYLSLAAKHKLRR</sequence>
<comment type="pathway">
    <text evidence="1">Protein modification; protein ubiquitination.</text>
</comment>
<proteinExistence type="predicted"/>
<keyword evidence="4" id="KW-1185">Reference proteome</keyword>
<dbReference type="InterPro" id="IPR000210">
    <property type="entry name" value="BTB/POZ_dom"/>
</dbReference>
<dbReference type="Gene3D" id="3.30.710.10">
    <property type="entry name" value="Potassium Channel Kv1.1, Chain A"/>
    <property type="match status" value="1"/>
</dbReference>
<protein>
    <submittedName>
        <fullName evidence="3">Actin-binding IPP</fullName>
    </submittedName>
</protein>
<dbReference type="Pfam" id="PF00651">
    <property type="entry name" value="BTB"/>
    <property type="match status" value="1"/>
</dbReference>
<dbReference type="SUPFAM" id="SSF54695">
    <property type="entry name" value="POZ domain"/>
    <property type="match status" value="1"/>
</dbReference>
<evidence type="ECO:0000256" key="1">
    <source>
        <dbReference type="ARBA" id="ARBA00004906"/>
    </source>
</evidence>
<dbReference type="SMART" id="SM00225">
    <property type="entry name" value="BTB"/>
    <property type="match status" value="1"/>
</dbReference>
<accession>A0A2P6VFK4</accession>
<dbReference type="PROSITE" id="PS50097">
    <property type="entry name" value="BTB"/>
    <property type="match status" value="1"/>
</dbReference>
<comment type="caution">
    <text evidence="3">The sequence shown here is derived from an EMBL/GenBank/DDBJ whole genome shotgun (WGS) entry which is preliminary data.</text>
</comment>
<gene>
    <name evidence="3" type="ORF">C2E20_4087</name>
</gene>